<feature type="domain" description="C2H2-type" evidence="14">
    <location>
        <begin position="522"/>
        <end position="549"/>
    </location>
</feature>
<organism evidence="16 17">
    <name type="scientific">Myodes glareolus</name>
    <name type="common">Bank vole</name>
    <name type="synonym">Clethrionomys glareolus</name>
    <dbReference type="NCBI Taxonomy" id="447135"/>
    <lineage>
        <taxon>Eukaryota</taxon>
        <taxon>Metazoa</taxon>
        <taxon>Chordata</taxon>
        <taxon>Craniata</taxon>
        <taxon>Vertebrata</taxon>
        <taxon>Euteleostomi</taxon>
        <taxon>Mammalia</taxon>
        <taxon>Eutheria</taxon>
        <taxon>Euarchontoglires</taxon>
        <taxon>Glires</taxon>
        <taxon>Rodentia</taxon>
        <taxon>Myomorpha</taxon>
        <taxon>Muroidea</taxon>
        <taxon>Cricetidae</taxon>
        <taxon>Arvicolinae</taxon>
        <taxon>Myodes</taxon>
    </lineage>
</organism>
<evidence type="ECO:0000256" key="2">
    <source>
        <dbReference type="ARBA" id="ARBA00004123"/>
    </source>
</evidence>
<keyword evidence="9" id="KW-0238">DNA-binding</keyword>
<dbReference type="FunFam" id="3.30.160.60:FF:000184">
    <property type="entry name" value="Zinc finger protein 333"/>
    <property type="match status" value="2"/>
</dbReference>
<comment type="subcellular location">
    <subcellularLocation>
        <location evidence="2">Nucleus</location>
    </subcellularLocation>
</comment>
<proteinExistence type="inferred from homology"/>
<keyword evidence="8" id="KW-0805">Transcription regulation</keyword>
<dbReference type="FunFam" id="3.30.160.60:FF:000028">
    <property type="entry name" value="zinc finger protein 90 homolog"/>
    <property type="match status" value="1"/>
</dbReference>
<evidence type="ECO:0000256" key="12">
    <source>
        <dbReference type="PROSITE-ProRule" id="PRU00042"/>
    </source>
</evidence>
<dbReference type="SMART" id="SM00355">
    <property type="entry name" value="ZnF_C2H2"/>
    <property type="match status" value="8"/>
</dbReference>
<name>A0AAW0I9Z3_MYOGA</name>
<dbReference type="SUPFAM" id="SSF57667">
    <property type="entry name" value="beta-beta-alpha zinc fingers"/>
    <property type="match status" value="4"/>
</dbReference>
<keyword evidence="7" id="KW-0862">Zinc</keyword>
<dbReference type="AlphaFoldDB" id="A0AAW0I9Z3"/>
<dbReference type="FunFam" id="3.30.160.60:FF:000052">
    <property type="entry name" value="zinc finger protein 546 isoform X1"/>
    <property type="match status" value="1"/>
</dbReference>
<dbReference type="SUPFAM" id="SSF109640">
    <property type="entry name" value="KRAB domain (Kruppel-associated box)"/>
    <property type="match status" value="1"/>
</dbReference>
<dbReference type="Pfam" id="PF00096">
    <property type="entry name" value="zf-C2H2"/>
    <property type="match status" value="7"/>
</dbReference>
<feature type="domain" description="C2H2-type" evidence="14">
    <location>
        <begin position="606"/>
        <end position="633"/>
    </location>
</feature>
<feature type="domain" description="C2H2-type" evidence="14">
    <location>
        <begin position="494"/>
        <end position="521"/>
    </location>
</feature>
<dbReference type="Gene3D" id="6.10.140.140">
    <property type="match status" value="1"/>
</dbReference>
<evidence type="ECO:0000256" key="1">
    <source>
        <dbReference type="ARBA" id="ARBA00003767"/>
    </source>
</evidence>
<reference evidence="16 17" key="1">
    <citation type="journal article" date="2023" name="bioRxiv">
        <title>Conserved and derived expression patterns and positive selection on dental genes reveal complex evolutionary context of ever-growing rodent molars.</title>
        <authorList>
            <person name="Calamari Z.T."/>
            <person name="Song A."/>
            <person name="Cohen E."/>
            <person name="Akter M."/>
            <person name="Roy R.D."/>
            <person name="Hallikas O."/>
            <person name="Christensen M.M."/>
            <person name="Li P."/>
            <person name="Marangoni P."/>
            <person name="Jernvall J."/>
            <person name="Klein O.D."/>
        </authorList>
    </citation>
    <scope>NUCLEOTIDE SEQUENCE [LARGE SCALE GENOMIC DNA]</scope>
    <source>
        <strain evidence="16">V071</strain>
    </source>
</reference>
<feature type="non-terminal residue" evidence="16">
    <location>
        <position position="1"/>
    </location>
</feature>
<dbReference type="EMBL" id="JBBHLL010000183">
    <property type="protein sequence ID" value="KAK7810988.1"/>
    <property type="molecule type" value="Genomic_DNA"/>
</dbReference>
<feature type="non-terminal residue" evidence="16">
    <location>
        <position position="832"/>
    </location>
</feature>
<dbReference type="Proteomes" id="UP001488838">
    <property type="component" value="Unassembled WGS sequence"/>
</dbReference>
<comment type="function">
    <text evidence="1">May be involved in transcriptional regulation.</text>
</comment>
<evidence type="ECO:0000256" key="6">
    <source>
        <dbReference type="ARBA" id="ARBA00022771"/>
    </source>
</evidence>
<dbReference type="CDD" id="cd07765">
    <property type="entry name" value="KRAB_A-box"/>
    <property type="match status" value="1"/>
</dbReference>
<evidence type="ECO:0000313" key="16">
    <source>
        <dbReference type="EMBL" id="KAK7810988.1"/>
    </source>
</evidence>
<comment type="caution">
    <text evidence="16">The sequence shown here is derived from an EMBL/GenBank/DDBJ whole genome shotgun (WGS) entry which is preliminary data.</text>
</comment>
<dbReference type="InterPro" id="IPR050752">
    <property type="entry name" value="C2H2-ZF_domain"/>
</dbReference>
<feature type="domain" description="KRAB" evidence="15">
    <location>
        <begin position="274"/>
        <end position="356"/>
    </location>
</feature>
<evidence type="ECO:0000256" key="7">
    <source>
        <dbReference type="ARBA" id="ARBA00022833"/>
    </source>
</evidence>
<evidence type="ECO:0000256" key="10">
    <source>
        <dbReference type="ARBA" id="ARBA00023163"/>
    </source>
</evidence>
<gene>
    <name evidence="16" type="ORF">U0070_024166</name>
</gene>
<evidence type="ECO:0000256" key="3">
    <source>
        <dbReference type="ARBA" id="ARBA00006991"/>
    </source>
</evidence>
<dbReference type="FunFam" id="3.30.160.60:FF:000446">
    <property type="entry name" value="Zinc finger protein"/>
    <property type="match status" value="2"/>
</dbReference>
<dbReference type="PROSITE" id="PS50805">
    <property type="entry name" value="KRAB"/>
    <property type="match status" value="1"/>
</dbReference>
<feature type="compositionally biased region" description="Basic and acidic residues" evidence="13">
    <location>
        <begin position="454"/>
        <end position="463"/>
    </location>
</feature>
<keyword evidence="11" id="KW-0539">Nucleus</keyword>
<keyword evidence="17" id="KW-1185">Reference proteome</keyword>
<feature type="domain" description="C2H2-type" evidence="14">
    <location>
        <begin position="550"/>
        <end position="577"/>
    </location>
</feature>
<feature type="region of interest" description="Disordered" evidence="13">
    <location>
        <begin position="1"/>
        <end position="132"/>
    </location>
</feature>
<evidence type="ECO:0000259" key="14">
    <source>
        <dbReference type="PROSITE" id="PS50157"/>
    </source>
</evidence>
<dbReference type="InterPro" id="IPR001909">
    <property type="entry name" value="KRAB"/>
</dbReference>
<dbReference type="PANTHER" id="PTHR24384">
    <property type="entry name" value="FINGER PUTATIVE TRANSCRIPTION FACTOR FAMILY-RELATED"/>
    <property type="match status" value="1"/>
</dbReference>
<evidence type="ECO:0000256" key="9">
    <source>
        <dbReference type="ARBA" id="ARBA00023125"/>
    </source>
</evidence>
<feature type="domain" description="C2H2-type" evidence="14">
    <location>
        <begin position="466"/>
        <end position="493"/>
    </location>
</feature>
<dbReference type="GO" id="GO:0000978">
    <property type="term" value="F:RNA polymerase II cis-regulatory region sequence-specific DNA binding"/>
    <property type="evidence" value="ECO:0007669"/>
    <property type="project" value="TreeGrafter"/>
</dbReference>
<dbReference type="InterPro" id="IPR013087">
    <property type="entry name" value="Znf_C2H2_type"/>
</dbReference>
<keyword evidence="6 12" id="KW-0863">Zinc-finger</keyword>
<evidence type="ECO:0000256" key="13">
    <source>
        <dbReference type="SAM" id="MobiDB-lite"/>
    </source>
</evidence>
<feature type="domain" description="C2H2-type" evidence="14">
    <location>
        <begin position="578"/>
        <end position="605"/>
    </location>
</feature>
<accession>A0AAW0I9Z3</accession>
<dbReference type="FunFam" id="3.30.160.60:FF:000579">
    <property type="entry name" value="Zinc finger protein 354B"/>
    <property type="match status" value="1"/>
</dbReference>
<evidence type="ECO:0000313" key="17">
    <source>
        <dbReference type="Proteomes" id="UP001488838"/>
    </source>
</evidence>
<evidence type="ECO:0000256" key="4">
    <source>
        <dbReference type="ARBA" id="ARBA00022723"/>
    </source>
</evidence>
<dbReference type="InterPro" id="IPR036051">
    <property type="entry name" value="KRAB_dom_sf"/>
</dbReference>
<keyword evidence="4" id="KW-0479">Metal-binding</keyword>
<evidence type="ECO:0000256" key="5">
    <source>
        <dbReference type="ARBA" id="ARBA00022737"/>
    </source>
</evidence>
<evidence type="ECO:0000256" key="11">
    <source>
        <dbReference type="ARBA" id="ARBA00023242"/>
    </source>
</evidence>
<keyword evidence="5" id="KW-0677">Repeat</keyword>
<dbReference type="Pfam" id="PF01352">
    <property type="entry name" value="KRAB"/>
    <property type="match status" value="1"/>
</dbReference>
<evidence type="ECO:0000259" key="15">
    <source>
        <dbReference type="PROSITE" id="PS50805"/>
    </source>
</evidence>
<sequence length="832" mass="94445">YKAKGDEDATEPNTFTHLHTAKTRAPRKPEKLQHRALSEGQDRDSACSPRSTQQDPGSAAQRSPMSPHCRLGLQQPPPHAQRHAPFPETGSPDALRRLLQSVKRTQIPRGEIWGPRPKTQDDNMAGTHNGTPNVKVIDRVLAEDFTTDPVSYSRGLRARPGKKRAFKAQQARHLHMLDNQMCSSTQAVDARSWFPASASVWGLLDQPVEPEGHQSTPGLEMVSLARILDVGKMDTAYRDLKETRPSKLLSLQLCTLLGRAARVPLGGAGQLEPVTFEDVTVKFTREEWALLDPSQKKLYKDVMQETLRNLASLGKKSGKQKVVKEYENLWRKLSSQLEEKYFKYKETRHSAKILSCIPEPSVNLKSCPGLATHEKHVCGEGSIGRPSLGVPLNHQEGQKPREDQDCGQKLYKHKRSEGSSSSPLSLQTHKSAHTGGKPSKNKDLKGLPCPRSGQRSEEHDHAKNSHVCKQCGKGFTHPRTLQRHEKIHSVKKPYVCELCGKGFARLGNLLRHKMNPNCEKALLCNHCGKTFSRSACLRRHARIHSGEKPYVCEQCGKTFLHSVYFQIHRRIHTGEKPYVCKQCGKAFTASRYLHIHEQNHTGEKRYICKECGNAFSFWNQFQKHKVTHSGVYPYVCKQCGKNFTCSGSLKTHERIHTGEKPYVCKHCGKTFAHFGHGRTHYGKKPYVCLKHVKAFSSESSQQLLVQQNPMNVSSVGKRIVVYLRLQYVKESIHSSKRPYASLTEIKPQDSETAYANIWGNVKEVLIEFLVLEDPFKYMEADTLEKSPSNTWKQTHWRKSHWRKTTINMTKSSVFFSFWRRWEITHTGEKPYA</sequence>
<dbReference type="Gene3D" id="3.30.160.60">
    <property type="entry name" value="Classic Zinc Finger"/>
    <property type="match status" value="8"/>
</dbReference>
<dbReference type="PROSITE" id="PS50157">
    <property type="entry name" value="ZINC_FINGER_C2H2_2"/>
    <property type="match status" value="7"/>
</dbReference>
<dbReference type="GO" id="GO:0008270">
    <property type="term" value="F:zinc ion binding"/>
    <property type="evidence" value="ECO:0007669"/>
    <property type="project" value="UniProtKB-KW"/>
</dbReference>
<comment type="similarity">
    <text evidence="3">Belongs to the krueppel C2H2-type zinc-finger protein family.</text>
</comment>
<dbReference type="GO" id="GO:0005634">
    <property type="term" value="C:nucleus"/>
    <property type="evidence" value="ECO:0007669"/>
    <property type="project" value="UniProtKB-SubCell"/>
</dbReference>
<keyword evidence="10" id="KW-0804">Transcription</keyword>
<protein>
    <submittedName>
        <fullName evidence="16">Uncharacterized protein</fullName>
    </submittedName>
</protein>
<dbReference type="SMART" id="SM00349">
    <property type="entry name" value="KRAB"/>
    <property type="match status" value="1"/>
</dbReference>
<dbReference type="PANTHER" id="PTHR24384:SF247">
    <property type="entry name" value="ZINC FINGER PROTEIN 977"/>
    <property type="match status" value="1"/>
</dbReference>
<dbReference type="FunFam" id="3.30.160.60:FF:002343">
    <property type="entry name" value="Zinc finger protein 33A"/>
    <property type="match status" value="1"/>
</dbReference>
<feature type="compositionally biased region" description="Polar residues" evidence="13">
    <location>
        <begin position="48"/>
        <end position="64"/>
    </location>
</feature>
<evidence type="ECO:0000256" key="8">
    <source>
        <dbReference type="ARBA" id="ARBA00023015"/>
    </source>
</evidence>
<feature type="compositionally biased region" description="Basic and acidic residues" evidence="13">
    <location>
        <begin position="396"/>
        <end position="406"/>
    </location>
</feature>
<feature type="compositionally biased region" description="Basic and acidic residues" evidence="13">
    <location>
        <begin position="27"/>
        <end position="45"/>
    </location>
</feature>
<dbReference type="InterPro" id="IPR036236">
    <property type="entry name" value="Znf_C2H2_sf"/>
</dbReference>
<dbReference type="PROSITE" id="PS00028">
    <property type="entry name" value="ZINC_FINGER_C2H2_1"/>
    <property type="match status" value="6"/>
</dbReference>
<dbReference type="GO" id="GO:0000981">
    <property type="term" value="F:DNA-binding transcription factor activity, RNA polymerase II-specific"/>
    <property type="evidence" value="ECO:0007669"/>
    <property type="project" value="TreeGrafter"/>
</dbReference>
<feature type="region of interest" description="Disordered" evidence="13">
    <location>
        <begin position="382"/>
        <end position="464"/>
    </location>
</feature>
<feature type="domain" description="C2H2-type" evidence="14">
    <location>
        <begin position="634"/>
        <end position="661"/>
    </location>
</feature>